<protein>
    <submittedName>
        <fullName evidence="1">Uncharacterized protein</fullName>
    </submittedName>
</protein>
<dbReference type="AlphaFoldDB" id="A0A3M7Q2X3"/>
<feature type="non-terminal residue" evidence="1">
    <location>
        <position position="68"/>
    </location>
</feature>
<comment type="caution">
    <text evidence="1">The sequence shown here is derived from an EMBL/GenBank/DDBJ whole genome shotgun (WGS) entry which is preliminary data.</text>
</comment>
<accession>A0A3M7Q2X3</accession>
<gene>
    <name evidence="1" type="ORF">BpHYR1_043280</name>
</gene>
<proteinExistence type="predicted"/>
<evidence type="ECO:0000313" key="1">
    <source>
        <dbReference type="EMBL" id="RNA05653.1"/>
    </source>
</evidence>
<evidence type="ECO:0000313" key="2">
    <source>
        <dbReference type="Proteomes" id="UP000276133"/>
    </source>
</evidence>
<name>A0A3M7Q2X3_BRAPC</name>
<organism evidence="1 2">
    <name type="scientific">Brachionus plicatilis</name>
    <name type="common">Marine rotifer</name>
    <name type="synonym">Brachionus muelleri</name>
    <dbReference type="NCBI Taxonomy" id="10195"/>
    <lineage>
        <taxon>Eukaryota</taxon>
        <taxon>Metazoa</taxon>
        <taxon>Spiralia</taxon>
        <taxon>Gnathifera</taxon>
        <taxon>Rotifera</taxon>
        <taxon>Eurotatoria</taxon>
        <taxon>Monogononta</taxon>
        <taxon>Pseudotrocha</taxon>
        <taxon>Ploima</taxon>
        <taxon>Brachionidae</taxon>
        <taxon>Brachionus</taxon>
    </lineage>
</organism>
<sequence>MDPVIRVFEAAEHIFAKNSETMVGRPVNKCFHRLPFAFVGPVSVSQPFVEIFDMRVFELGLIGLYLLQ</sequence>
<dbReference type="Proteomes" id="UP000276133">
    <property type="component" value="Unassembled WGS sequence"/>
</dbReference>
<keyword evidence="2" id="KW-1185">Reference proteome</keyword>
<dbReference type="EMBL" id="REGN01007648">
    <property type="protein sequence ID" value="RNA05653.1"/>
    <property type="molecule type" value="Genomic_DNA"/>
</dbReference>
<reference evidence="1 2" key="1">
    <citation type="journal article" date="2018" name="Sci. Rep.">
        <title>Genomic signatures of local adaptation to the degree of environmental predictability in rotifers.</title>
        <authorList>
            <person name="Franch-Gras L."/>
            <person name="Hahn C."/>
            <person name="Garcia-Roger E.M."/>
            <person name="Carmona M.J."/>
            <person name="Serra M."/>
            <person name="Gomez A."/>
        </authorList>
    </citation>
    <scope>NUCLEOTIDE SEQUENCE [LARGE SCALE GENOMIC DNA]</scope>
    <source>
        <strain evidence="1">HYR1</strain>
    </source>
</reference>